<gene>
    <name evidence="4" type="ORF">IAC53_04090</name>
</gene>
<dbReference type="PANTHER" id="PTHR43877">
    <property type="entry name" value="AMINOALKYLPHOSPHONATE N-ACETYLTRANSFERASE-RELATED-RELATED"/>
    <property type="match status" value="1"/>
</dbReference>
<reference evidence="4" key="1">
    <citation type="submission" date="2020-10" db="EMBL/GenBank/DDBJ databases">
        <authorList>
            <person name="Gilroy R."/>
        </authorList>
    </citation>
    <scope>NUCLEOTIDE SEQUENCE</scope>
    <source>
        <strain evidence="4">ChiGjej1B1-19959</strain>
    </source>
</reference>
<feature type="domain" description="N-acetyltransferase" evidence="3">
    <location>
        <begin position="1"/>
        <end position="149"/>
    </location>
</feature>
<evidence type="ECO:0000256" key="1">
    <source>
        <dbReference type="ARBA" id="ARBA00022679"/>
    </source>
</evidence>
<keyword evidence="2" id="KW-0012">Acyltransferase</keyword>
<evidence type="ECO:0000259" key="3">
    <source>
        <dbReference type="PROSITE" id="PS51186"/>
    </source>
</evidence>
<accession>A0A9D1LEJ4</accession>
<name>A0A9D1LEJ4_9FIRM</name>
<proteinExistence type="predicted"/>
<dbReference type="AlphaFoldDB" id="A0A9D1LEJ4"/>
<dbReference type="InterPro" id="IPR000182">
    <property type="entry name" value="GNAT_dom"/>
</dbReference>
<dbReference type="SUPFAM" id="SSF55729">
    <property type="entry name" value="Acyl-CoA N-acyltransferases (Nat)"/>
    <property type="match status" value="1"/>
</dbReference>
<comment type="caution">
    <text evidence="4">The sequence shown here is derived from an EMBL/GenBank/DDBJ whole genome shotgun (WGS) entry which is preliminary data.</text>
</comment>
<dbReference type="EMBL" id="DVMW01000028">
    <property type="protein sequence ID" value="HIU35772.1"/>
    <property type="molecule type" value="Genomic_DNA"/>
</dbReference>
<evidence type="ECO:0000313" key="5">
    <source>
        <dbReference type="Proteomes" id="UP000824071"/>
    </source>
</evidence>
<evidence type="ECO:0000256" key="2">
    <source>
        <dbReference type="ARBA" id="ARBA00023315"/>
    </source>
</evidence>
<protein>
    <submittedName>
        <fullName evidence="4">GNAT family N-acetyltransferase</fullName>
    </submittedName>
</protein>
<sequence length="149" mass="16592">MNIAEVQTDKKRYLPLLLLGDEDEQMLGRYLARGVLLVGFSEGKPVAVCVYTDEGGGVWEVQNLAVSPRLQRRGLGREMLAAVEARCKAAGGHTLRLGTGDSRLTLPFYRACGFYAVGREPGYFPKHYPHPIYEGGEQLLDRVILEKRL</sequence>
<evidence type="ECO:0000313" key="4">
    <source>
        <dbReference type="EMBL" id="HIU35772.1"/>
    </source>
</evidence>
<keyword evidence="1" id="KW-0808">Transferase</keyword>
<reference evidence="4" key="2">
    <citation type="journal article" date="2021" name="PeerJ">
        <title>Extensive microbial diversity within the chicken gut microbiome revealed by metagenomics and culture.</title>
        <authorList>
            <person name="Gilroy R."/>
            <person name="Ravi A."/>
            <person name="Getino M."/>
            <person name="Pursley I."/>
            <person name="Horton D.L."/>
            <person name="Alikhan N.F."/>
            <person name="Baker D."/>
            <person name="Gharbi K."/>
            <person name="Hall N."/>
            <person name="Watson M."/>
            <person name="Adriaenssens E.M."/>
            <person name="Foster-Nyarko E."/>
            <person name="Jarju S."/>
            <person name="Secka A."/>
            <person name="Antonio M."/>
            <person name="Oren A."/>
            <person name="Chaudhuri R.R."/>
            <person name="La Ragione R."/>
            <person name="Hildebrand F."/>
            <person name="Pallen M.J."/>
        </authorList>
    </citation>
    <scope>NUCLEOTIDE SEQUENCE</scope>
    <source>
        <strain evidence="4">ChiGjej1B1-19959</strain>
    </source>
</reference>
<dbReference type="InterPro" id="IPR050832">
    <property type="entry name" value="Bact_Acetyltransf"/>
</dbReference>
<dbReference type="Pfam" id="PF00583">
    <property type="entry name" value="Acetyltransf_1"/>
    <property type="match status" value="1"/>
</dbReference>
<dbReference type="CDD" id="cd04301">
    <property type="entry name" value="NAT_SF"/>
    <property type="match status" value="1"/>
</dbReference>
<dbReference type="Proteomes" id="UP000824071">
    <property type="component" value="Unassembled WGS sequence"/>
</dbReference>
<dbReference type="InterPro" id="IPR016181">
    <property type="entry name" value="Acyl_CoA_acyltransferase"/>
</dbReference>
<dbReference type="GO" id="GO:0016747">
    <property type="term" value="F:acyltransferase activity, transferring groups other than amino-acyl groups"/>
    <property type="evidence" value="ECO:0007669"/>
    <property type="project" value="InterPro"/>
</dbReference>
<dbReference type="PROSITE" id="PS51186">
    <property type="entry name" value="GNAT"/>
    <property type="match status" value="1"/>
</dbReference>
<organism evidence="4 5">
    <name type="scientific">Candidatus Fimenecus excrementigallinarum</name>
    <dbReference type="NCBI Taxonomy" id="2840816"/>
    <lineage>
        <taxon>Bacteria</taxon>
        <taxon>Bacillati</taxon>
        <taxon>Bacillota</taxon>
        <taxon>Clostridia</taxon>
        <taxon>Candidatus Fimenecus</taxon>
    </lineage>
</organism>
<dbReference type="Gene3D" id="3.40.630.30">
    <property type="match status" value="1"/>
</dbReference>